<dbReference type="Pfam" id="PF01734">
    <property type="entry name" value="Patatin"/>
    <property type="match status" value="1"/>
</dbReference>
<feature type="domain" description="PNPLA" evidence="4">
    <location>
        <begin position="84"/>
        <end position="262"/>
    </location>
</feature>
<dbReference type="InterPro" id="IPR002641">
    <property type="entry name" value="PNPLA_dom"/>
</dbReference>
<evidence type="ECO:0000313" key="5">
    <source>
        <dbReference type="EMBL" id="TQO38968.1"/>
    </source>
</evidence>
<keyword evidence="3" id="KW-0472">Membrane</keyword>
<feature type="active site" description="Nucleophile" evidence="2">
    <location>
        <position position="116"/>
    </location>
</feature>
<dbReference type="RefSeq" id="WP_142190407.1">
    <property type="nucleotide sequence ID" value="NZ_VHIF01000001.1"/>
</dbReference>
<dbReference type="InterPro" id="IPR052580">
    <property type="entry name" value="Lipid_Hydrolase"/>
</dbReference>
<keyword evidence="2" id="KW-0442">Lipid degradation</keyword>
<dbReference type="Proteomes" id="UP000315363">
    <property type="component" value="Unassembled WGS sequence"/>
</dbReference>
<feature type="active site" description="Proton acceptor" evidence="2">
    <location>
        <position position="249"/>
    </location>
</feature>
<proteinExistence type="predicted"/>
<dbReference type="InterPro" id="IPR016035">
    <property type="entry name" value="Acyl_Trfase/lysoPLipase"/>
</dbReference>
<feature type="transmembrane region" description="Helical" evidence="3">
    <location>
        <begin position="383"/>
        <end position="401"/>
    </location>
</feature>
<keyword evidence="1 2" id="KW-0443">Lipid metabolism</keyword>
<keyword evidence="3" id="KW-1133">Transmembrane helix</keyword>
<dbReference type="PANTHER" id="PTHR46394">
    <property type="entry name" value="ANNEXIN"/>
    <property type="match status" value="1"/>
</dbReference>
<feature type="short sequence motif" description="DGA/G" evidence="2">
    <location>
        <begin position="249"/>
        <end position="251"/>
    </location>
</feature>
<accession>A0ABY3AGG6</accession>
<feature type="short sequence motif" description="GXGXXG" evidence="2">
    <location>
        <begin position="88"/>
        <end position="93"/>
    </location>
</feature>
<name>A0ABY3AGG6_9FLAO</name>
<keyword evidence="6" id="KW-1185">Reference proteome</keyword>
<organism evidence="5 6">
    <name type="scientific">Arenibacter algicola</name>
    <dbReference type="NCBI Taxonomy" id="616991"/>
    <lineage>
        <taxon>Bacteria</taxon>
        <taxon>Pseudomonadati</taxon>
        <taxon>Bacteroidota</taxon>
        <taxon>Flavobacteriia</taxon>
        <taxon>Flavobacteriales</taxon>
        <taxon>Flavobacteriaceae</taxon>
        <taxon>Arenibacter</taxon>
    </lineage>
</organism>
<keyword evidence="3" id="KW-0812">Transmembrane</keyword>
<gene>
    <name evidence="5" type="ORF">GQ41_3636</name>
</gene>
<sequence>MENSERIKVLTSLLNDFHRKVKVKWASTDEYKIKGKEWLQSIHEKYDDLILDNWAQDTLLTETFHFLEISNKSQAENKQSDLILIMKGGGIKGLSYVGALEELQKYYDFNWFSGTSAGAITAVLLAAGYTNSELKVILEEKNFSDFKDASLLKALINLKNKGGLYEANTFTSWLEHLLSKKLDSATEIKLSHLPYRITICASRKNKSALLFDSTDEEYRNKNAAFATRCSMSIPIIFTPQKEEGLNIFDGGLQNNFPVEVILKRNPNADFIGLYLGPEIYETPKNSILKDPFSIWMDSSEAEILETYKDKIVVIDTRPISTLKFKLNKNEKDFLLENGRLAALKFLDKKGLIDKNQFNYEERKDALTTEKERLVNKKKRIRRLVKTTLITLAILTTGLYYFDYF</sequence>
<dbReference type="PROSITE" id="PS51635">
    <property type="entry name" value="PNPLA"/>
    <property type="match status" value="1"/>
</dbReference>
<comment type="caution">
    <text evidence="5">The sequence shown here is derived from an EMBL/GenBank/DDBJ whole genome shotgun (WGS) entry which is preliminary data.</text>
</comment>
<evidence type="ECO:0000256" key="2">
    <source>
        <dbReference type="PROSITE-ProRule" id="PRU01161"/>
    </source>
</evidence>
<evidence type="ECO:0000259" key="4">
    <source>
        <dbReference type="PROSITE" id="PS51635"/>
    </source>
</evidence>
<protein>
    <submittedName>
        <fullName evidence="5">Patatin-like phospholipase</fullName>
    </submittedName>
</protein>
<feature type="short sequence motif" description="GXSXG" evidence="2">
    <location>
        <begin position="114"/>
        <end position="118"/>
    </location>
</feature>
<dbReference type="EMBL" id="VHIF01000001">
    <property type="protein sequence ID" value="TQO38968.1"/>
    <property type="molecule type" value="Genomic_DNA"/>
</dbReference>
<evidence type="ECO:0000256" key="1">
    <source>
        <dbReference type="ARBA" id="ARBA00023098"/>
    </source>
</evidence>
<reference evidence="5 6" key="1">
    <citation type="submission" date="2019-06" db="EMBL/GenBank/DDBJ databases">
        <title>A large-scale integrated study on North Sea by COGITO (Coastal Microbe Genomic &amp; Taxonomic Observatory).</title>
        <authorList>
            <person name="Teeling H."/>
        </authorList>
    </citation>
    <scope>NUCLEOTIDE SEQUENCE [LARGE SCALE GENOMIC DNA]</scope>
    <source>
        <strain evidence="5 6">MAR_2009_79</strain>
    </source>
</reference>
<keyword evidence="2" id="KW-0378">Hydrolase</keyword>
<evidence type="ECO:0000256" key="3">
    <source>
        <dbReference type="SAM" id="Phobius"/>
    </source>
</evidence>
<dbReference type="SUPFAM" id="SSF52151">
    <property type="entry name" value="FabD/lysophospholipase-like"/>
    <property type="match status" value="1"/>
</dbReference>
<dbReference type="PANTHER" id="PTHR46394:SF1">
    <property type="entry name" value="PNPLA DOMAIN-CONTAINING PROTEIN"/>
    <property type="match status" value="1"/>
</dbReference>
<dbReference type="Gene3D" id="3.40.1090.10">
    <property type="entry name" value="Cytosolic phospholipase A2 catalytic domain"/>
    <property type="match status" value="1"/>
</dbReference>
<evidence type="ECO:0000313" key="6">
    <source>
        <dbReference type="Proteomes" id="UP000315363"/>
    </source>
</evidence>